<feature type="transmembrane region" description="Helical" evidence="7">
    <location>
        <begin position="12"/>
        <end position="30"/>
    </location>
</feature>
<feature type="transmembrane region" description="Helical" evidence="7">
    <location>
        <begin position="214"/>
        <end position="236"/>
    </location>
</feature>
<gene>
    <name evidence="9" type="ORF">E6C55_07320</name>
</gene>
<dbReference type="InterPro" id="IPR035906">
    <property type="entry name" value="MetI-like_sf"/>
</dbReference>
<organism evidence="9 10">
    <name type="scientific">Cohnella fermenti</name>
    <dbReference type="NCBI Taxonomy" id="2565925"/>
    <lineage>
        <taxon>Bacteria</taxon>
        <taxon>Bacillati</taxon>
        <taxon>Bacillota</taxon>
        <taxon>Bacilli</taxon>
        <taxon>Bacillales</taxon>
        <taxon>Paenibacillaceae</taxon>
        <taxon>Cohnella</taxon>
    </lineage>
</organism>
<evidence type="ECO:0000256" key="5">
    <source>
        <dbReference type="ARBA" id="ARBA00022989"/>
    </source>
</evidence>
<dbReference type="InterPro" id="IPR000515">
    <property type="entry name" value="MetI-like"/>
</dbReference>
<dbReference type="CDD" id="cd06261">
    <property type="entry name" value="TM_PBP2"/>
    <property type="match status" value="1"/>
</dbReference>
<keyword evidence="5 7" id="KW-1133">Transmembrane helix</keyword>
<sequence>MRRRTFNLEAYLFVAPPFAFFVLFIVYPLVRNALYSFTDFRLTNLHAAPFVGLDNYVRVLEDPVFWISIRNVLIYGAISVPGQIAIGFAIAFVLDRRIAGVRLFRTLYFIPVITSWVVASLIFKFIFTDRGLLNYVLSDVLHLTGEPISWLSTPLYAMIVLSLLGIWKGTGWVMVMYLAALQNVPKDLYEAAAMDGATVPQSVRYITLPAVREMTGFVQIMLIIGAFNVFTSVYLVTDGGPLNQTEVMLTWMYRQAFGHYDLGYASALSFLFAIPIGLLTWVRFRLTERSGT</sequence>
<dbReference type="Proteomes" id="UP000310636">
    <property type="component" value="Unassembled WGS sequence"/>
</dbReference>
<keyword evidence="2 7" id="KW-0813">Transport</keyword>
<dbReference type="AlphaFoldDB" id="A0A4S4C376"/>
<proteinExistence type="inferred from homology"/>
<comment type="caution">
    <text evidence="9">The sequence shown here is derived from an EMBL/GenBank/DDBJ whole genome shotgun (WGS) entry which is preliminary data.</text>
</comment>
<evidence type="ECO:0000256" key="1">
    <source>
        <dbReference type="ARBA" id="ARBA00004651"/>
    </source>
</evidence>
<accession>A0A4S4C376</accession>
<dbReference type="EMBL" id="SSOB01000007">
    <property type="protein sequence ID" value="THF82187.1"/>
    <property type="molecule type" value="Genomic_DNA"/>
</dbReference>
<dbReference type="SUPFAM" id="SSF160964">
    <property type="entry name" value="MalF N-terminal region-like"/>
    <property type="match status" value="1"/>
</dbReference>
<dbReference type="OrthoDB" id="9809173at2"/>
<dbReference type="PROSITE" id="PS50928">
    <property type="entry name" value="ABC_TM1"/>
    <property type="match status" value="1"/>
</dbReference>
<feature type="transmembrane region" description="Helical" evidence="7">
    <location>
        <begin position="147"/>
        <end position="167"/>
    </location>
</feature>
<evidence type="ECO:0000256" key="3">
    <source>
        <dbReference type="ARBA" id="ARBA00022475"/>
    </source>
</evidence>
<dbReference type="Gene3D" id="1.10.3720.10">
    <property type="entry name" value="MetI-like"/>
    <property type="match status" value="1"/>
</dbReference>
<dbReference type="GO" id="GO:0055085">
    <property type="term" value="P:transmembrane transport"/>
    <property type="evidence" value="ECO:0007669"/>
    <property type="project" value="InterPro"/>
</dbReference>
<dbReference type="PANTHER" id="PTHR30193">
    <property type="entry name" value="ABC TRANSPORTER PERMEASE PROTEIN"/>
    <property type="match status" value="1"/>
</dbReference>
<evidence type="ECO:0000256" key="4">
    <source>
        <dbReference type="ARBA" id="ARBA00022692"/>
    </source>
</evidence>
<feature type="transmembrane region" description="Helical" evidence="7">
    <location>
        <begin position="72"/>
        <end position="94"/>
    </location>
</feature>
<feature type="domain" description="ABC transmembrane type-1" evidence="8">
    <location>
        <begin position="69"/>
        <end position="283"/>
    </location>
</feature>
<evidence type="ECO:0000256" key="6">
    <source>
        <dbReference type="ARBA" id="ARBA00023136"/>
    </source>
</evidence>
<dbReference type="PANTHER" id="PTHR30193:SF37">
    <property type="entry name" value="INNER MEMBRANE ABC TRANSPORTER PERMEASE PROTEIN YCJO"/>
    <property type="match status" value="1"/>
</dbReference>
<evidence type="ECO:0000256" key="7">
    <source>
        <dbReference type="RuleBase" id="RU363032"/>
    </source>
</evidence>
<dbReference type="Pfam" id="PF00528">
    <property type="entry name" value="BPD_transp_1"/>
    <property type="match status" value="1"/>
</dbReference>
<dbReference type="InterPro" id="IPR051393">
    <property type="entry name" value="ABC_transporter_permease"/>
</dbReference>
<keyword evidence="3" id="KW-1003">Cell membrane</keyword>
<evidence type="ECO:0000256" key="2">
    <source>
        <dbReference type="ARBA" id="ARBA00022448"/>
    </source>
</evidence>
<evidence type="ECO:0000313" key="9">
    <source>
        <dbReference type="EMBL" id="THF82187.1"/>
    </source>
</evidence>
<dbReference type="GO" id="GO:0005886">
    <property type="term" value="C:plasma membrane"/>
    <property type="evidence" value="ECO:0007669"/>
    <property type="project" value="UniProtKB-SubCell"/>
</dbReference>
<keyword evidence="6 7" id="KW-0472">Membrane</keyword>
<feature type="transmembrane region" description="Helical" evidence="7">
    <location>
        <begin position="262"/>
        <end position="282"/>
    </location>
</feature>
<name>A0A4S4C376_9BACL</name>
<feature type="transmembrane region" description="Helical" evidence="7">
    <location>
        <begin position="106"/>
        <end position="127"/>
    </location>
</feature>
<keyword evidence="10" id="KW-1185">Reference proteome</keyword>
<evidence type="ECO:0000313" key="10">
    <source>
        <dbReference type="Proteomes" id="UP000310636"/>
    </source>
</evidence>
<comment type="subcellular location">
    <subcellularLocation>
        <location evidence="1 7">Cell membrane</location>
        <topology evidence="1 7">Multi-pass membrane protein</topology>
    </subcellularLocation>
</comment>
<reference evidence="9 10" key="1">
    <citation type="submission" date="2019-04" db="EMBL/GenBank/DDBJ databases">
        <title>Cohnella sp. nov. isolated from preserved vegetables.</title>
        <authorList>
            <person name="Lin S.-Y."/>
            <person name="Hung M.-H."/>
            <person name="Young C.-C."/>
        </authorList>
    </citation>
    <scope>NUCLEOTIDE SEQUENCE [LARGE SCALE GENOMIC DNA]</scope>
    <source>
        <strain evidence="9 10">CC-MHH1044</strain>
    </source>
</reference>
<dbReference type="RefSeq" id="WP_136369125.1">
    <property type="nucleotide sequence ID" value="NZ_SSOB01000007.1"/>
</dbReference>
<evidence type="ECO:0000259" key="8">
    <source>
        <dbReference type="PROSITE" id="PS50928"/>
    </source>
</evidence>
<protein>
    <submittedName>
        <fullName evidence="9">Sugar ABC transporter permease</fullName>
    </submittedName>
</protein>
<comment type="similarity">
    <text evidence="7">Belongs to the binding-protein-dependent transport system permease family.</text>
</comment>
<dbReference type="SUPFAM" id="SSF161098">
    <property type="entry name" value="MetI-like"/>
    <property type="match status" value="1"/>
</dbReference>
<keyword evidence="4 7" id="KW-0812">Transmembrane</keyword>